<keyword evidence="1" id="KW-0812">Transmembrane</keyword>
<dbReference type="EMBL" id="JACHCC010000012">
    <property type="protein sequence ID" value="MBB6502163.1"/>
    <property type="molecule type" value="Genomic_DNA"/>
</dbReference>
<keyword evidence="1" id="KW-0472">Membrane</keyword>
<dbReference type="InterPro" id="IPR006860">
    <property type="entry name" value="FecR"/>
</dbReference>
<evidence type="ECO:0000256" key="1">
    <source>
        <dbReference type="SAM" id="Phobius"/>
    </source>
</evidence>
<dbReference type="RefSeq" id="WP_184628422.1">
    <property type="nucleotide sequence ID" value="NZ_JACHCC010000012.1"/>
</dbReference>
<comment type="caution">
    <text evidence="4">The sequence shown here is derived from an EMBL/GenBank/DDBJ whole genome shotgun (WGS) entry which is preliminary data.</text>
</comment>
<dbReference type="AlphaFoldDB" id="A0A7X0J724"/>
<feature type="domain" description="Protein FecR C-terminal" evidence="3">
    <location>
        <begin position="294"/>
        <end position="361"/>
    </location>
</feature>
<proteinExistence type="predicted"/>
<accession>A0A7X0J724</accession>
<evidence type="ECO:0000313" key="5">
    <source>
        <dbReference type="Proteomes" id="UP000521017"/>
    </source>
</evidence>
<gene>
    <name evidence="4" type="ORF">HDF25_004340</name>
</gene>
<dbReference type="PANTHER" id="PTHR30273">
    <property type="entry name" value="PERIPLASMIC SIGNAL SENSOR AND SIGMA FACTOR ACTIVATOR FECR-RELATED"/>
    <property type="match status" value="1"/>
</dbReference>
<dbReference type="Pfam" id="PF04773">
    <property type="entry name" value="FecR"/>
    <property type="match status" value="1"/>
</dbReference>
<name>A0A7X0J724_9SPHI</name>
<sequence length="363" mass="41278">MMFPENDFLTEELICNESFQDYCLGKSLENHVLWENWISARPERAADIENAKQLVNILAVKQGSRLEQVKELKSGLLQKASFQHLLTRNDQLKIPVQIRPRFYKYSGIAAAIVFLLGSLFFMLHRNLTVKESQSASASYFASGNQPRKTIVLADGTVITLNKHSEIRLAANFSPAQRELWLSGEAFFEVRHDAAHPFTVHTSWNDIRVLGTSFNVKAYPRTSAIETSLIRGSVQVVSKQHPGYSVLLKPDQKLVYRNLPAGQQADLKKIFAVSVLHGAHPAHSTEETAWVQNRMTIDNEPFAEVAAKLQRWYGIEIVIQDELVKNYRYSGTFENESITKTLEALQVAYPFEFKVEQNRIVINK</sequence>
<dbReference type="GO" id="GO:0016989">
    <property type="term" value="F:sigma factor antagonist activity"/>
    <property type="evidence" value="ECO:0007669"/>
    <property type="project" value="TreeGrafter"/>
</dbReference>
<dbReference type="Gene3D" id="3.55.50.30">
    <property type="match status" value="1"/>
</dbReference>
<evidence type="ECO:0000259" key="2">
    <source>
        <dbReference type="Pfam" id="PF04773"/>
    </source>
</evidence>
<reference evidence="4 5" key="1">
    <citation type="submission" date="2020-08" db="EMBL/GenBank/DDBJ databases">
        <title>Genomic Encyclopedia of Type Strains, Phase IV (KMG-V): Genome sequencing to study the core and pangenomes of soil and plant-associated prokaryotes.</title>
        <authorList>
            <person name="Whitman W."/>
        </authorList>
    </citation>
    <scope>NUCLEOTIDE SEQUENCE [LARGE SCALE GENOMIC DNA]</scope>
    <source>
        <strain evidence="4 5">M2T3</strain>
    </source>
</reference>
<dbReference type="InterPro" id="IPR012373">
    <property type="entry name" value="Ferrdict_sens_TM"/>
</dbReference>
<dbReference type="InterPro" id="IPR032508">
    <property type="entry name" value="FecR_C"/>
</dbReference>
<organism evidence="4 5">
    <name type="scientific">Pedobacter cryoconitis</name>
    <dbReference type="NCBI Taxonomy" id="188932"/>
    <lineage>
        <taxon>Bacteria</taxon>
        <taxon>Pseudomonadati</taxon>
        <taxon>Bacteroidota</taxon>
        <taxon>Sphingobacteriia</taxon>
        <taxon>Sphingobacteriales</taxon>
        <taxon>Sphingobacteriaceae</taxon>
        <taxon>Pedobacter</taxon>
    </lineage>
</organism>
<protein>
    <submittedName>
        <fullName evidence="4">Ferric-dicitrate binding protein FerR (Iron transport regulator)</fullName>
    </submittedName>
</protein>
<feature type="transmembrane region" description="Helical" evidence="1">
    <location>
        <begin position="102"/>
        <end position="123"/>
    </location>
</feature>
<dbReference type="Gene3D" id="2.60.120.1440">
    <property type="match status" value="1"/>
</dbReference>
<feature type="domain" description="FecR protein" evidence="2">
    <location>
        <begin position="143"/>
        <end position="234"/>
    </location>
</feature>
<evidence type="ECO:0000259" key="3">
    <source>
        <dbReference type="Pfam" id="PF16344"/>
    </source>
</evidence>
<dbReference type="Pfam" id="PF16344">
    <property type="entry name" value="FecR_C"/>
    <property type="match status" value="1"/>
</dbReference>
<dbReference type="PANTHER" id="PTHR30273:SF2">
    <property type="entry name" value="PROTEIN FECR"/>
    <property type="match status" value="1"/>
</dbReference>
<keyword evidence="1" id="KW-1133">Transmembrane helix</keyword>
<dbReference type="Proteomes" id="UP000521017">
    <property type="component" value="Unassembled WGS sequence"/>
</dbReference>
<evidence type="ECO:0000313" key="4">
    <source>
        <dbReference type="EMBL" id="MBB6502163.1"/>
    </source>
</evidence>
<dbReference type="PIRSF" id="PIRSF018266">
    <property type="entry name" value="FecR"/>
    <property type="match status" value="1"/>
</dbReference>